<reference evidence="3" key="1">
    <citation type="submission" date="2015-01" db="EMBL/GenBank/DDBJ databases">
        <title>Transcriptome Assembly of Fopius arisanus.</title>
        <authorList>
            <person name="Geib S."/>
        </authorList>
    </citation>
    <scope>NUCLEOTIDE SEQUENCE</scope>
</reference>
<dbReference type="EMBL" id="GBYB01010746">
    <property type="protein sequence ID" value="JAG80513.1"/>
    <property type="molecule type" value="Transcribed_RNA"/>
</dbReference>
<evidence type="ECO:0000313" key="3">
    <source>
        <dbReference type="EMBL" id="JAG80514.1"/>
    </source>
</evidence>
<protein>
    <submittedName>
        <fullName evidence="3">MutS_0 protein</fullName>
    </submittedName>
    <submittedName>
        <fullName evidence="2">MutS_2 protein</fullName>
    </submittedName>
</protein>
<organism evidence="3">
    <name type="scientific">Fopius arisanus</name>
    <dbReference type="NCBI Taxonomy" id="64838"/>
    <lineage>
        <taxon>Eukaryota</taxon>
        <taxon>Metazoa</taxon>
        <taxon>Ecdysozoa</taxon>
        <taxon>Arthropoda</taxon>
        <taxon>Hexapoda</taxon>
        <taxon>Insecta</taxon>
        <taxon>Pterygota</taxon>
        <taxon>Neoptera</taxon>
        <taxon>Endopterygota</taxon>
        <taxon>Hymenoptera</taxon>
        <taxon>Apocrita</taxon>
        <taxon>Ichneumonoidea</taxon>
        <taxon>Braconidae</taxon>
        <taxon>Opiinae</taxon>
        <taxon>Fopius</taxon>
    </lineage>
</organism>
<accession>A0A0C9RCC8</accession>
<gene>
    <name evidence="3" type="primary">mutS_0</name>
    <name evidence="2" type="synonym">mutS_2</name>
    <name evidence="2" type="ORF">g.8323</name>
    <name evidence="3" type="ORF">g.8325</name>
</gene>
<feature type="compositionally biased region" description="Polar residues" evidence="1">
    <location>
        <begin position="191"/>
        <end position="215"/>
    </location>
</feature>
<evidence type="ECO:0000256" key="1">
    <source>
        <dbReference type="SAM" id="MobiDB-lite"/>
    </source>
</evidence>
<evidence type="ECO:0000313" key="2">
    <source>
        <dbReference type="EMBL" id="JAG80513.1"/>
    </source>
</evidence>
<name>A0A0C9RCC8_9HYME</name>
<dbReference type="EMBL" id="GBYB01010747">
    <property type="protein sequence ID" value="JAG80514.1"/>
    <property type="molecule type" value="Transcribed_RNA"/>
</dbReference>
<feature type="region of interest" description="Disordered" evidence="1">
    <location>
        <begin position="148"/>
        <end position="215"/>
    </location>
</feature>
<sequence>MREYQRKIKNSFWNHMIRKGQLFVEAPKLKLEISSFLSDIAKKKDQHFVGTENYVGTAIAALGDVVSSFLDPPDEGLDESAIVDSTSHAGPILVDVFHQQTMARKSFITPQMSKSIKPVADIIFSDEWLYGDNLKDKLKEMEKVCLEMKDKGPQKPTPKQQYEGNSKYPPAKSRQVGQQLQQKRPLFNPETKIQTAYSNSSRTHSGTTNQSSSRK</sequence>
<proteinExistence type="predicted"/>
<dbReference type="AlphaFoldDB" id="A0A0C9RCC8"/>